<accession>A0A813A948</accession>
<proteinExistence type="predicted"/>
<protein>
    <submittedName>
        <fullName evidence="1">CARS1 protein</fullName>
    </submittedName>
</protein>
<feature type="non-terminal residue" evidence="1">
    <location>
        <position position="1"/>
    </location>
</feature>
<reference evidence="1" key="1">
    <citation type="submission" date="2021-02" db="EMBL/GenBank/DDBJ databases">
        <authorList>
            <person name="Dougan E. K."/>
            <person name="Rhodes N."/>
            <person name="Thang M."/>
            <person name="Chan C."/>
        </authorList>
    </citation>
    <scope>NUCLEOTIDE SEQUENCE</scope>
</reference>
<dbReference type="AlphaFoldDB" id="A0A813A948"/>
<organism evidence="1 2">
    <name type="scientific">Symbiodinium necroappetens</name>
    <dbReference type="NCBI Taxonomy" id="1628268"/>
    <lineage>
        <taxon>Eukaryota</taxon>
        <taxon>Sar</taxon>
        <taxon>Alveolata</taxon>
        <taxon>Dinophyceae</taxon>
        <taxon>Suessiales</taxon>
        <taxon>Symbiodiniaceae</taxon>
        <taxon>Symbiodinium</taxon>
    </lineage>
</organism>
<dbReference type="OrthoDB" id="423658at2759"/>
<gene>
    <name evidence="1" type="primary">CARS1</name>
    <name evidence="1" type="ORF">SNEC2469_LOCUS26927</name>
</gene>
<dbReference type="Proteomes" id="UP000601435">
    <property type="component" value="Unassembled WGS sequence"/>
</dbReference>
<dbReference type="EMBL" id="CAJNJA010055824">
    <property type="protein sequence ID" value="CAE7856548.1"/>
    <property type="molecule type" value="Genomic_DNA"/>
</dbReference>
<evidence type="ECO:0000313" key="1">
    <source>
        <dbReference type="EMBL" id="CAE7856548.1"/>
    </source>
</evidence>
<evidence type="ECO:0000313" key="2">
    <source>
        <dbReference type="Proteomes" id="UP000601435"/>
    </source>
</evidence>
<comment type="caution">
    <text evidence="1">The sequence shown here is derived from an EMBL/GenBank/DDBJ whole genome shotgun (WGS) entry which is preliminary data.</text>
</comment>
<sequence>ALAAKRAQAALVPPEDFFKQGDYEGRYSRFDDRGVPTHAEDGSELPKSAVKKLVKIYEAQVKKYSKATASEVDGQP</sequence>
<feature type="non-terminal residue" evidence="1">
    <location>
        <position position="76"/>
    </location>
</feature>
<keyword evidence="2" id="KW-1185">Reference proteome</keyword>
<name>A0A813A948_9DINO</name>